<dbReference type="PANTHER" id="PTHR21621">
    <property type="entry name" value="RIBOSOMAL PROTEIN S6 MODIFICATION PROTEIN"/>
    <property type="match status" value="1"/>
</dbReference>
<dbReference type="Proteomes" id="UP001551482">
    <property type="component" value="Unassembled WGS sequence"/>
</dbReference>
<evidence type="ECO:0000313" key="2">
    <source>
        <dbReference type="EMBL" id="MEU8136907.1"/>
    </source>
</evidence>
<comment type="caution">
    <text evidence="2">The sequence shown here is derived from an EMBL/GenBank/DDBJ whole genome shotgun (WGS) entry which is preliminary data.</text>
</comment>
<sequence>MDEGGQATGVITVVGNPGHRRIVGFAAAAAAAGLPRPRVVAWADVLRGGELAFDPGPVRVDSPGEDPAVHALLGGPADPQRVEGGSVRHAAFLKALERVRAAVDASPGAWLANDPGDIAVMFDKTRAHARLADAGVPVPPGLGPNGQSAPVRSYAELRELMGAAGRPRVFVKPLHGSSASGVVALETGAGGRVQATTSAELVRTAAGVELFNSLRVRKYRDEAEVADLVDALCADGVHVEGWLPKLTLEGLAVDLRVLVVAGRATHVVARGSRTPMTNLHLGNARADVNAVRAAVGEGTWREAMTTCVRAAGCFPRTLHVGVDLLFAVDRRRHAVGEVNAFGDLLPGVLHRGRDTWGEQVRALVDGWRPHGPQRPAGQAAPDEDRLPCPT</sequence>
<protein>
    <submittedName>
        <fullName evidence="2">STM4014 family protein</fullName>
    </submittedName>
</protein>
<evidence type="ECO:0000256" key="1">
    <source>
        <dbReference type="SAM" id="MobiDB-lite"/>
    </source>
</evidence>
<dbReference type="NCBIfam" id="NF038074">
    <property type="entry name" value="fam_STM4014"/>
    <property type="match status" value="1"/>
</dbReference>
<dbReference type="SUPFAM" id="SSF56059">
    <property type="entry name" value="Glutathione synthetase ATP-binding domain-like"/>
    <property type="match status" value="1"/>
</dbReference>
<proteinExistence type="predicted"/>
<evidence type="ECO:0000313" key="3">
    <source>
        <dbReference type="Proteomes" id="UP001551482"/>
    </source>
</evidence>
<dbReference type="Gene3D" id="3.30.470.20">
    <property type="entry name" value="ATP-grasp fold, B domain"/>
    <property type="match status" value="1"/>
</dbReference>
<dbReference type="EMBL" id="JBEZFP010000074">
    <property type="protein sequence ID" value="MEU8136907.1"/>
    <property type="molecule type" value="Genomic_DNA"/>
</dbReference>
<reference evidence="2 3" key="1">
    <citation type="submission" date="2024-06" db="EMBL/GenBank/DDBJ databases">
        <title>The Natural Products Discovery Center: Release of the First 8490 Sequenced Strains for Exploring Actinobacteria Biosynthetic Diversity.</title>
        <authorList>
            <person name="Kalkreuter E."/>
            <person name="Kautsar S.A."/>
            <person name="Yang D."/>
            <person name="Bader C.D."/>
            <person name="Teijaro C.N."/>
            <person name="Fluegel L."/>
            <person name="Davis C.M."/>
            <person name="Simpson J.R."/>
            <person name="Lauterbach L."/>
            <person name="Steele A.D."/>
            <person name="Gui C."/>
            <person name="Meng S."/>
            <person name="Li G."/>
            <person name="Viehrig K."/>
            <person name="Ye F."/>
            <person name="Su P."/>
            <person name="Kiefer A.F."/>
            <person name="Nichols A."/>
            <person name="Cepeda A.J."/>
            <person name="Yan W."/>
            <person name="Fan B."/>
            <person name="Jiang Y."/>
            <person name="Adhikari A."/>
            <person name="Zheng C.-J."/>
            <person name="Schuster L."/>
            <person name="Cowan T.M."/>
            <person name="Smanski M.J."/>
            <person name="Chevrette M.G."/>
            <person name="De Carvalho L.P.S."/>
            <person name="Shen B."/>
        </authorList>
    </citation>
    <scope>NUCLEOTIDE SEQUENCE [LARGE SCALE GENOMIC DNA]</scope>
    <source>
        <strain evidence="2 3">NPDC048946</strain>
    </source>
</reference>
<keyword evidence="3" id="KW-1185">Reference proteome</keyword>
<dbReference type="PANTHER" id="PTHR21621:SF0">
    <property type="entry name" value="BETA-CITRYLGLUTAMATE SYNTHASE B-RELATED"/>
    <property type="match status" value="1"/>
</dbReference>
<organism evidence="2 3">
    <name type="scientific">Streptodolium elevatio</name>
    <dbReference type="NCBI Taxonomy" id="3157996"/>
    <lineage>
        <taxon>Bacteria</taxon>
        <taxon>Bacillati</taxon>
        <taxon>Actinomycetota</taxon>
        <taxon>Actinomycetes</taxon>
        <taxon>Kitasatosporales</taxon>
        <taxon>Streptomycetaceae</taxon>
        <taxon>Streptodolium</taxon>
    </lineage>
</organism>
<name>A0ABV3DMD5_9ACTN</name>
<dbReference type="InterPro" id="IPR047778">
    <property type="entry name" value="STM4014-like"/>
</dbReference>
<gene>
    <name evidence="2" type="ORF">AB0C36_25770</name>
</gene>
<feature type="region of interest" description="Disordered" evidence="1">
    <location>
        <begin position="366"/>
        <end position="390"/>
    </location>
</feature>
<accession>A0ABV3DMD5</accession>
<dbReference type="RefSeq" id="WP_358357990.1">
    <property type="nucleotide sequence ID" value="NZ_JBEZFP010000074.1"/>
</dbReference>